<comment type="caution">
    <text evidence="13">The sequence shown here is derived from an EMBL/GenBank/DDBJ whole genome shotgun (WGS) entry which is preliminary data.</text>
</comment>
<dbReference type="SUPFAM" id="SSF55205">
    <property type="entry name" value="EPT/RTPC-like"/>
    <property type="match status" value="2"/>
</dbReference>
<feature type="active site" description="Tele-AMP-histidine intermediate" evidence="9">
    <location>
        <position position="335"/>
    </location>
</feature>
<evidence type="ECO:0000259" key="11">
    <source>
        <dbReference type="Pfam" id="PF01137"/>
    </source>
</evidence>
<evidence type="ECO:0000256" key="4">
    <source>
        <dbReference type="ARBA" id="ARBA00022598"/>
    </source>
</evidence>
<dbReference type="InterPro" id="IPR000228">
    <property type="entry name" value="RNA3'_term_phos_cyc"/>
</dbReference>
<accession>A0A8S3YWL2</accession>
<keyword evidence="5 10" id="KW-0547">Nucleotide-binding</keyword>
<comment type="function">
    <text evidence="8">Catalyzes the conversion of 3'-phosphate to a 2',3'-cyclic phosphodiester at the end of RNA. The mechanism of action of the enzyme occurs in 3 steps: (A) adenylation of the enzyme by ATP; (B) transfer of adenylate to an RNA-N3'P to produce RNA-N3'PP5'A; (C) and attack of the adjacent 2'-hydroxyl on the 3'-phosphorus in the diester linkage to produce the cyclic end product. Likely functions in some aspects of cellular RNA processing. Function plays an important role in regulating axon regeneration by inhibiting central nervous system (CNS) axon regeneration following optic nerve injury.</text>
</comment>
<proteinExistence type="inferred from homology"/>
<evidence type="ECO:0000259" key="12">
    <source>
        <dbReference type="Pfam" id="PF05189"/>
    </source>
</evidence>
<dbReference type="EMBL" id="CAJHNH020000583">
    <property type="protein sequence ID" value="CAG5118636.1"/>
    <property type="molecule type" value="Genomic_DNA"/>
</dbReference>
<evidence type="ECO:0000313" key="14">
    <source>
        <dbReference type="Proteomes" id="UP000678393"/>
    </source>
</evidence>
<keyword evidence="10" id="KW-0067">ATP-binding</keyword>
<protein>
    <recommendedName>
        <fullName evidence="3">RNA 3'-terminal phosphate cyclase</fullName>
        <ecNumber evidence="2">6.5.1.4</ecNumber>
    </recommendedName>
    <alternativeName>
        <fullName evidence="7">RNA terminal phosphate cyclase domain-containing protein 1</fullName>
    </alternativeName>
</protein>
<evidence type="ECO:0000256" key="6">
    <source>
        <dbReference type="ARBA" id="ARBA00024481"/>
    </source>
</evidence>
<dbReference type="InterPro" id="IPR037136">
    <property type="entry name" value="RNA3'_phos_cyclase_dom_sf"/>
</dbReference>
<dbReference type="InterPro" id="IPR013792">
    <property type="entry name" value="RNA3'P_cycl/enolpyr_Trfase_a/b"/>
</dbReference>
<evidence type="ECO:0000256" key="3">
    <source>
        <dbReference type="ARBA" id="ARBA00021428"/>
    </source>
</evidence>
<feature type="binding site" evidence="10">
    <location>
        <position position="117"/>
    </location>
    <ligand>
        <name>ATP</name>
        <dbReference type="ChEBI" id="CHEBI:30616"/>
    </ligand>
</feature>
<evidence type="ECO:0000313" key="13">
    <source>
        <dbReference type="EMBL" id="CAG5118636.1"/>
    </source>
</evidence>
<dbReference type="InterPro" id="IPR023797">
    <property type="entry name" value="RNA3'_phos_cyclase_dom"/>
</dbReference>
<dbReference type="InterPro" id="IPR036553">
    <property type="entry name" value="RPTC_insert"/>
</dbReference>
<dbReference type="Gene3D" id="3.65.10.20">
    <property type="entry name" value="RNA 3'-terminal phosphate cyclase domain"/>
    <property type="match status" value="1"/>
</dbReference>
<dbReference type="SUPFAM" id="SSF52913">
    <property type="entry name" value="RNA 3'-terminal phosphate cyclase, RPTC, insert domain"/>
    <property type="match status" value="1"/>
</dbReference>
<keyword evidence="14" id="KW-1185">Reference proteome</keyword>
<feature type="domain" description="RNA 3'-terminal phosphate cyclase insert" evidence="12">
    <location>
        <begin position="200"/>
        <end position="300"/>
    </location>
</feature>
<keyword evidence="4" id="KW-0436">Ligase</keyword>
<evidence type="ECO:0000256" key="10">
    <source>
        <dbReference type="PIRSR" id="PIRSR005378-2"/>
    </source>
</evidence>
<evidence type="ECO:0000256" key="7">
    <source>
        <dbReference type="ARBA" id="ARBA00032543"/>
    </source>
</evidence>
<dbReference type="Pfam" id="PF01137">
    <property type="entry name" value="RTC"/>
    <property type="match status" value="1"/>
</dbReference>
<dbReference type="NCBIfam" id="TIGR03399">
    <property type="entry name" value="RNA_3prim_cycl"/>
    <property type="match status" value="1"/>
</dbReference>
<dbReference type="EC" id="6.5.1.4" evidence="2"/>
<dbReference type="PIRSF" id="PIRSF005378">
    <property type="entry name" value="RNA3'_term_phos_cycl_euk"/>
    <property type="match status" value="1"/>
</dbReference>
<dbReference type="FunFam" id="3.30.360.20:FF:000002">
    <property type="entry name" value="RNA terminal phosphate cyclase-like 1"/>
    <property type="match status" value="1"/>
</dbReference>
<dbReference type="InterPro" id="IPR017770">
    <property type="entry name" value="RNA3'_term_phos_cyc_type_1"/>
</dbReference>
<organism evidence="13 14">
    <name type="scientific">Candidula unifasciata</name>
    <dbReference type="NCBI Taxonomy" id="100452"/>
    <lineage>
        <taxon>Eukaryota</taxon>
        <taxon>Metazoa</taxon>
        <taxon>Spiralia</taxon>
        <taxon>Lophotrochozoa</taxon>
        <taxon>Mollusca</taxon>
        <taxon>Gastropoda</taxon>
        <taxon>Heterobranchia</taxon>
        <taxon>Euthyneura</taxon>
        <taxon>Panpulmonata</taxon>
        <taxon>Eupulmonata</taxon>
        <taxon>Stylommatophora</taxon>
        <taxon>Helicina</taxon>
        <taxon>Helicoidea</taxon>
        <taxon>Geomitridae</taxon>
        <taxon>Candidula</taxon>
    </lineage>
</organism>
<dbReference type="InterPro" id="IPR020719">
    <property type="entry name" value="RNA3'_term_phos_cycl-like_CS"/>
</dbReference>
<dbReference type="GO" id="GO:0003963">
    <property type="term" value="F:RNA-3'-phosphate cyclase activity"/>
    <property type="evidence" value="ECO:0007669"/>
    <property type="project" value="UniProtKB-EC"/>
</dbReference>
<dbReference type="GO" id="GO:0005524">
    <property type="term" value="F:ATP binding"/>
    <property type="evidence" value="ECO:0007669"/>
    <property type="project" value="UniProtKB-KW"/>
</dbReference>
<name>A0A8S3YWL2_9EUPU</name>
<comment type="catalytic activity">
    <reaction evidence="6">
        <text>a 3'-end 3'-phospho-ribonucleotide-RNA + ATP = a 3'-end 2',3'-cyclophospho-ribonucleotide-RNA + AMP + diphosphate</text>
        <dbReference type="Rhea" id="RHEA:23976"/>
        <dbReference type="Rhea" id="RHEA-COMP:10463"/>
        <dbReference type="Rhea" id="RHEA-COMP:10464"/>
        <dbReference type="ChEBI" id="CHEBI:30616"/>
        <dbReference type="ChEBI" id="CHEBI:33019"/>
        <dbReference type="ChEBI" id="CHEBI:83062"/>
        <dbReference type="ChEBI" id="CHEBI:83064"/>
        <dbReference type="ChEBI" id="CHEBI:456215"/>
        <dbReference type="EC" id="6.5.1.4"/>
    </reaction>
</comment>
<dbReference type="PROSITE" id="PS01287">
    <property type="entry name" value="RTC"/>
    <property type="match status" value="1"/>
</dbReference>
<evidence type="ECO:0000256" key="9">
    <source>
        <dbReference type="PIRSR" id="PIRSR005378-1"/>
    </source>
</evidence>
<sequence>MEAIPRERPKQEFDSSGRLLIDGGVLEGGGQILRNAAALSCILGIPIHVTNIRAGRDNPGLRPQHLSGLELIAKLCGGKLEKCAVGSCEITLDPGPILSGEFVADTKTAGSICLLMQAALPCLLFSASECSLRLKGGTNCDMAPQIDYTAMVFKPVAEKFGMRFDVDIRRRGYYPKGGGEVVVTSYPTPGLIGVKDGLTVRGELVRIYSRAFVAGSLPPHLPTKISQSISKLVKQNFPKVELKQDSLKEPEGTAVGNGLGAIIVAETSTGCVLGGSALGKPRTPAEEAGTAAAKELLEALHSGGCVDQHAQDQLILLMTLAKGQSQMLCGPLTLHTQTAIHVSRLMTKAEFTVEEMDKGRVLLTCEGIGHVNPYLSADS</sequence>
<dbReference type="PANTHER" id="PTHR11096">
    <property type="entry name" value="RNA 3' TERMINAL PHOSPHATE CYCLASE"/>
    <property type="match status" value="1"/>
</dbReference>
<evidence type="ECO:0000256" key="8">
    <source>
        <dbReference type="ARBA" id="ARBA00045867"/>
    </source>
</evidence>
<dbReference type="OrthoDB" id="25029at2759"/>
<dbReference type="Proteomes" id="UP000678393">
    <property type="component" value="Unassembled WGS sequence"/>
</dbReference>
<dbReference type="PANTHER" id="PTHR11096:SF0">
    <property type="entry name" value="RNA 3'-TERMINAL PHOSPHATE CYCLASE"/>
    <property type="match status" value="1"/>
</dbReference>
<feature type="binding site" evidence="10">
    <location>
        <begin position="309"/>
        <end position="313"/>
    </location>
    <ligand>
        <name>ATP</name>
        <dbReference type="ChEBI" id="CHEBI:30616"/>
    </ligand>
</feature>
<dbReference type="Gene3D" id="3.30.360.20">
    <property type="entry name" value="RNA 3'-terminal phosphate cyclase, insert domain"/>
    <property type="match status" value="1"/>
</dbReference>
<reference evidence="13" key="1">
    <citation type="submission" date="2021-04" db="EMBL/GenBank/DDBJ databases">
        <authorList>
            <consortium name="Molecular Ecology Group"/>
        </authorList>
    </citation>
    <scope>NUCLEOTIDE SEQUENCE</scope>
</reference>
<comment type="similarity">
    <text evidence="1">Belongs to the RNA 3'-terminal cyclase family. Type 1 subfamily.</text>
</comment>
<dbReference type="GO" id="GO:0005634">
    <property type="term" value="C:nucleus"/>
    <property type="evidence" value="ECO:0007669"/>
    <property type="project" value="TreeGrafter"/>
</dbReference>
<dbReference type="InterPro" id="IPR013791">
    <property type="entry name" value="RNA3'-term_phos_cycl_insert"/>
</dbReference>
<dbReference type="HAMAP" id="MF_00200">
    <property type="entry name" value="RTC"/>
    <property type="match status" value="1"/>
</dbReference>
<dbReference type="GO" id="GO:0006396">
    <property type="term" value="P:RNA processing"/>
    <property type="evidence" value="ECO:0007669"/>
    <property type="project" value="InterPro"/>
</dbReference>
<dbReference type="AlphaFoldDB" id="A0A8S3YWL2"/>
<gene>
    <name evidence="13" type="ORF">CUNI_LOCUS4194</name>
</gene>
<feature type="domain" description="RNA 3'-terminal phosphate cyclase" evidence="11">
    <location>
        <begin position="26"/>
        <end position="353"/>
    </location>
</feature>
<evidence type="ECO:0000256" key="5">
    <source>
        <dbReference type="ARBA" id="ARBA00022741"/>
    </source>
</evidence>
<evidence type="ECO:0000256" key="2">
    <source>
        <dbReference type="ARBA" id="ARBA00012725"/>
    </source>
</evidence>
<evidence type="ECO:0000256" key="1">
    <source>
        <dbReference type="ARBA" id="ARBA00009206"/>
    </source>
</evidence>
<dbReference type="Pfam" id="PF05189">
    <property type="entry name" value="RTC_insert"/>
    <property type="match status" value="1"/>
</dbReference>